<evidence type="ECO:0000313" key="2">
    <source>
        <dbReference type="Proteomes" id="UP000295023"/>
    </source>
</evidence>
<reference evidence="1 2" key="1">
    <citation type="submission" date="2019-03" db="EMBL/GenBank/DDBJ databases">
        <title>Paracraurococcus aquatilis NE82 genome sequence.</title>
        <authorList>
            <person name="Zhao Y."/>
            <person name="Du Z."/>
        </authorList>
    </citation>
    <scope>NUCLEOTIDE SEQUENCE [LARGE SCALE GENOMIC DNA]</scope>
    <source>
        <strain evidence="1 2">NE82</strain>
    </source>
</reference>
<dbReference type="RefSeq" id="WP_132295917.1">
    <property type="nucleotide sequence ID" value="NZ_SKBM01000035.1"/>
</dbReference>
<comment type="caution">
    <text evidence="1">The sequence shown here is derived from an EMBL/GenBank/DDBJ whole genome shotgun (WGS) entry which is preliminary data.</text>
</comment>
<gene>
    <name evidence="1" type="ORF">EXY23_23950</name>
</gene>
<organism evidence="1 2">
    <name type="scientific">Roseicella aquatilis</name>
    <dbReference type="NCBI Taxonomy" id="2527868"/>
    <lineage>
        <taxon>Bacteria</taxon>
        <taxon>Pseudomonadati</taxon>
        <taxon>Pseudomonadota</taxon>
        <taxon>Alphaproteobacteria</taxon>
        <taxon>Acetobacterales</taxon>
        <taxon>Roseomonadaceae</taxon>
        <taxon>Roseicella</taxon>
    </lineage>
</organism>
<dbReference type="Proteomes" id="UP000295023">
    <property type="component" value="Unassembled WGS sequence"/>
</dbReference>
<keyword evidence="2" id="KW-1185">Reference proteome</keyword>
<name>A0A4R4D3E3_9PROT</name>
<evidence type="ECO:0000313" key="1">
    <source>
        <dbReference type="EMBL" id="TCZ53948.1"/>
    </source>
</evidence>
<dbReference type="AlphaFoldDB" id="A0A4R4D3E3"/>
<dbReference type="EMBL" id="SKBM01000035">
    <property type="protein sequence ID" value="TCZ53948.1"/>
    <property type="molecule type" value="Genomic_DNA"/>
</dbReference>
<sequence>MNATPDTFATCSLRYVRIETHRAAPERGQPAGARLVPLAGDTSGGTVASYSEAHAFLLLCAKITGIAPPVIPLWDETLAKLLEDSRALDRALTDLAHALRPLGAVLTARGNRRPVRSIIEPLELSPQEVTSLGGPDALVGDTALRSVVYEVFLTAIASALVLCRSQQAEDALCAAEEGELYRAGPIAPVLRQRRQRIASTFGELLLLMGVLGWPIGEGAITIGFTDADMADPRAWAKRQTRAWCAEEPSRLAFLNTFLEWLMSSQAATATA</sequence>
<proteinExistence type="predicted"/>
<accession>A0A4R4D3E3</accession>
<protein>
    <submittedName>
        <fullName evidence="1">Uncharacterized protein</fullName>
    </submittedName>
</protein>